<comment type="catalytic activity">
    <reaction evidence="10 11">
        <text>(R)-pantoate + NADP(+) = 2-dehydropantoate + NADPH + H(+)</text>
        <dbReference type="Rhea" id="RHEA:16233"/>
        <dbReference type="ChEBI" id="CHEBI:11561"/>
        <dbReference type="ChEBI" id="CHEBI:15378"/>
        <dbReference type="ChEBI" id="CHEBI:15980"/>
        <dbReference type="ChEBI" id="CHEBI:57783"/>
        <dbReference type="ChEBI" id="CHEBI:58349"/>
        <dbReference type="EC" id="1.1.1.169"/>
    </reaction>
</comment>
<dbReference type="Gene3D" id="3.40.50.720">
    <property type="entry name" value="NAD(P)-binding Rossmann-like Domain"/>
    <property type="match status" value="1"/>
</dbReference>
<dbReference type="SUPFAM" id="SSF48179">
    <property type="entry name" value="6-phosphogluconate dehydrogenase C-terminal domain-like"/>
    <property type="match status" value="1"/>
</dbReference>
<evidence type="ECO:0000256" key="6">
    <source>
        <dbReference type="ARBA" id="ARBA00022655"/>
    </source>
</evidence>
<dbReference type="InterPro" id="IPR013752">
    <property type="entry name" value="KPA_reductase"/>
</dbReference>
<evidence type="ECO:0000256" key="4">
    <source>
        <dbReference type="ARBA" id="ARBA00013014"/>
    </source>
</evidence>
<comment type="similarity">
    <text evidence="3 11">Belongs to the ketopantoate reductase family.</text>
</comment>
<dbReference type="PANTHER" id="PTHR43765">
    <property type="entry name" value="2-DEHYDROPANTOATE 2-REDUCTASE-RELATED"/>
    <property type="match status" value="1"/>
</dbReference>
<gene>
    <name evidence="14" type="ORF">ACFFJ8_29080</name>
</gene>
<dbReference type="Proteomes" id="UP001589818">
    <property type="component" value="Unassembled WGS sequence"/>
</dbReference>
<feature type="domain" description="Ketopantoate reductase N-terminal" evidence="12">
    <location>
        <begin position="3"/>
        <end position="154"/>
    </location>
</feature>
<comment type="function">
    <text evidence="1 11">Catalyzes the NADPH-dependent reduction of ketopantoate into pantoic acid.</text>
</comment>
<accession>A0ABV6JHK5</accession>
<comment type="caution">
    <text evidence="14">The sequence shown here is derived from an EMBL/GenBank/DDBJ whole genome shotgun (WGS) entry which is preliminary data.</text>
</comment>
<dbReference type="EMBL" id="JBHLVF010000041">
    <property type="protein sequence ID" value="MFC0395408.1"/>
    <property type="molecule type" value="Genomic_DNA"/>
</dbReference>
<dbReference type="Gene3D" id="1.10.1040.10">
    <property type="entry name" value="N-(1-d-carboxylethyl)-l-norvaline Dehydrogenase, domain 2"/>
    <property type="match status" value="1"/>
</dbReference>
<dbReference type="InterPro" id="IPR008927">
    <property type="entry name" value="6-PGluconate_DH-like_C_sf"/>
</dbReference>
<dbReference type="RefSeq" id="WP_204816515.1">
    <property type="nucleotide sequence ID" value="NZ_JANHOF010000001.1"/>
</dbReference>
<keyword evidence="15" id="KW-1185">Reference proteome</keyword>
<evidence type="ECO:0000256" key="3">
    <source>
        <dbReference type="ARBA" id="ARBA00007870"/>
    </source>
</evidence>
<sequence length="314" mass="34079">MRILIVGAGAIGLLYGTRLARAGIAVRMLTRTSAQAQRLNLEGAALLEGDQTFIVRLQADVLSDRRVTASPGDWIWLTVKQTHMDDSFIDGVAKLAGQGASVLSLQNGIGHMPRLRAALPRNPLYAAITTEGALKVDARTIRYTGKGEIAFGTNDSEILPNKTEAEELSQKMLLHALQSAGIKASLSNEMDNRTYTKLLINAVINPLTALYGVKNGELPKDPLRMTMMAALHDECLTILTAAGMLDDGEAWQRLLMVCEHTASNESSMLKDVREGRSTEIDWINGGIATLAQRMKMPSPLNDAVTIIIKALHPK</sequence>
<keyword evidence="8 11" id="KW-0560">Oxidoreductase</keyword>
<dbReference type="Pfam" id="PF02558">
    <property type="entry name" value="ApbA"/>
    <property type="match status" value="1"/>
</dbReference>
<evidence type="ECO:0000259" key="12">
    <source>
        <dbReference type="Pfam" id="PF02558"/>
    </source>
</evidence>
<organism evidence="14 15">
    <name type="scientific">Paenibacillus mendelii</name>
    <dbReference type="NCBI Taxonomy" id="206163"/>
    <lineage>
        <taxon>Bacteria</taxon>
        <taxon>Bacillati</taxon>
        <taxon>Bacillota</taxon>
        <taxon>Bacilli</taxon>
        <taxon>Bacillales</taxon>
        <taxon>Paenibacillaceae</taxon>
        <taxon>Paenibacillus</taxon>
    </lineage>
</organism>
<dbReference type="InterPro" id="IPR013328">
    <property type="entry name" value="6PGD_dom2"/>
</dbReference>
<evidence type="ECO:0000256" key="5">
    <source>
        <dbReference type="ARBA" id="ARBA00019465"/>
    </source>
</evidence>
<protein>
    <recommendedName>
        <fullName evidence="5 11">2-dehydropantoate 2-reductase</fullName>
        <ecNumber evidence="4 11">1.1.1.169</ecNumber>
    </recommendedName>
    <alternativeName>
        <fullName evidence="9 11">Ketopantoate reductase</fullName>
    </alternativeName>
</protein>
<dbReference type="PANTHER" id="PTHR43765:SF2">
    <property type="entry name" value="2-DEHYDROPANTOATE 2-REDUCTASE"/>
    <property type="match status" value="1"/>
</dbReference>
<evidence type="ECO:0000256" key="1">
    <source>
        <dbReference type="ARBA" id="ARBA00002919"/>
    </source>
</evidence>
<dbReference type="InterPro" id="IPR036291">
    <property type="entry name" value="NAD(P)-bd_dom_sf"/>
</dbReference>
<evidence type="ECO:0000256" key="7">
    <source>
        <dbReference type="ARBA" id="ARBA00022857"/>
    </source>
</evidence>
<evidence type="ECO:0000259" key="13">
    <source>
        <dbReference type="Pfam" id="PF08546"/>
    </source>
</evidence>
<feature type="domain" description="Ketopantoate reductase C-terminal" evidence="13">
    <location>
        <begin position="192"/>
        <end position="311"/>
    </location>
</feature>
<dbReference type="InterPro" id="IPR050838">
    <property type="entry name" value="Ketopantoate_reductase"/>
</dbReference>
<evidence type="ECO:0000256" key="8">
    <source>
        <dbReference type="ARBA" id="ARBA00023002"/>
    </source>
</evidence>
<evidence type="ECO:0000313" key="15">
    <source>
        <dbReference type="Proteomes" id="UP001589818"/>
    </source>
</evidence>
<evidence type="ECO:0000256" key="9">
    <source>
        <dbReference type="ARBA" id="ARBA00032024"/>
    </source>
</evidence>
<keyword evidence="7 11" id="KW-0521">NADP</keyword>
<keyword evidence="6 11" id="KW-0566">Pantothenate biosynthesis</keyword>
<dbReference type="InterPro" id="IPR003710">
    <property type="entry name" value="ApbA"/>
</dbReference>
<evidence type="ECO:0000313" key="14">
    <source>
        <dbReference type="EMBL" id="MFC0395408.1"/>
    </source>
</evidence>
<dbReference type="InterPro" id="IPR013332">
    <property type="entry name" value="KPR_N"/>
</dbReference>
<dbReference type="Pfam" id="PF08546">
    <property type="entry name" value="ApbA_C"/>
    <property type="match status" value="1"/>
</dbReference>
<dbReference type="SUPFAM" id="SSF51735">
    <property type="entry name" value="NAD(P)-binding Rossmann-fold domains"/>
    <property type="match status" value="1"/>
</dbReference>
<proteinExistence type="inferred from homology"/>
<dbReference type="EC" id="1.1.1.169" evidence="4 11"/>
<comment type="pathway">
    <text evidence="2 11">Cofactor biosynthesis; (R)-pantothenate biosynthesis; (R)-pantoate from 3-methyl-2-oxobutanoate: step 2/2.</text>
</comment>
<name>A0ABV6JHK5_9BACL</name>
<dbReference type="NCBIfam" id="TIGR00745">
    <property type="entry name" value="apbA_panE"/>
    <property type="match status" value="1"/>
</dbReference>
<evidence type="ECO:0000256" key="11">
    <source>
        <dbReference type="RuleBase" id="RU362068"/>
    </source>
</evidence>
<evidence type="ECO:0000256" key="10">
    <source>
        <dbReference type="ARBA" id="ARBA00048793"/>
    </source>
</evidence>
<reference evidence="14 15" key="1">
    <citation type="submission" date="2024-09" db="EMBL/GenBank/DDBJ databases">
        <authorList>
            <person name="Sun Q."/>
            <person name="Mori K."/>
        </authorList>
    </citation>
    <scope>NUCLEOTIDE SEQUENCE [LARGE SCALE GENOMIC DNA]</scope>
    <source>
        <strain evidence="14 15">CCM 4839</strain>
    </source>
</reference>
<evidence type="ECO:0000256" key="2">
    <source>
        <dbReference type="ARBA" id="ARBA00004994"/>
    </source>
</evidence>